<proteinExistence type="predicted"/>
<reference evidence="1 2" key="1">
    <citation type="submission" date="2023-11" db="EMBL/GenBank/DDBJ databases">
        <title>Halocaridina rubra genome assembly.</title>
        <authorList>
            <person name="Smith C."/>
        </authorList>
    </citation>
    <scope>NUCLEOTIDE SEQUENCE [LARGE SCALE GENOMIC DNA]</scope>
    <source>
        <strain evidence="1">EP-1</strain>
        <tissue evidence="1">Whole</tissue>
    </source>
</reference>
<sequence>TNAAFNDREGFSIQSPSVKKHAGSYTCEAVYDDETNFRDFDLDIIAREESLAQPNVTVKGYWQKDPTTYLAKNVASYDVVEGSPVYLNCSYKIDGLTHRYLNWEGPSSSVNEWQSLQLSMCGPKQVNFASLSRVAITSTLDVWSQAG</sequence>
<accession>A0AAN8ZY92</accession>
<protein>
    <recommendedName>
        <fullName evidence="3">Ig-like domain-containing protein</fullName>
    </recommendedName>
</protein>
<gene>
    <name evidence="1" type="ORF">SK128_026673</name>
</gene>
<evidence type="ECO:0000313" key="2">
    <source>
        <dbReference type="Proteomes" id="UP001381693"/>
    </source>
</evidence>
<organism evidence="1 2">
    <name type="scientific">Halocaridina rubra</name>
    <name type="common">Hawaiian red shrimp</name>
    <dbReference type="NCBI Taxonomy" id="373956"/>
    <lineage>
        <taxon>Eukaryota</taxon>
        <taxon>Metazoa</taxon>
        <taxon>Ecdysozoa</taxon>
        <taxon>Arthropoda</taxon>
        <taxon>Crustacea</taxon>
        <taxon>Multicrustacea</taxon>
        <taxon>Malacostraca</taxon>
        <taxon>Eumalacostraca</taxon>
        <taxon>Eucarida</taxon>
        <taxon>Decapoda</taxon>
        <taxon>Pleocyemata</taxon>
        <taxon>Caridea</taxon>
        <taxon>Atyoidea</taxon>
        <taxon>Atyidae</taxon>
        <taxon>Halocaridina</taxon>
    </lineage>
</organism>
<feature type="non-terminal residue" evidence="1">
    <location>
        <position position="1"/>
    </location>
</feature>
<evidence type="ECO:0008006" key="3">
    <source>
        <dbReference type="Google" id="ProtNLM"/>
    </source>
</evidence>
<comment type="caution">
    <text evidence="1">The sequence shown here is derived from an EMBL/GenBank/DDBJ whole genome shotgun (WGS) entry which is preliminary data.</text>
</comment>
<name>A0AAN8ZY92_HALRR</name>
<evidence type="ECO:0000313" key="1">
    <source>
        <dbReference type="EMBL" id="KAK7068303.1"/>
    </source>
</evidence>
<dbReference type="Proteomes" id="UP001381693">
    <property type="component" value="Unassembled WGS sequence"/>
</dbReference>
<dbReference type="AlphaFoldDB" id="A0AAN8ZY92"/>
<dbReference type="EMBL" id="JAXCGZ010017316">
    <property type="protein sequence ID" value="KAK7068303.1"/>
    <property type="molecule type" value="Genomic_DNA"/>
</dbReference>
<keyword evidence="2" id="KW-1185">Reference proteome</keyword>